<evidence type="ECO:0000313" key="3">
    <source>
        <dbReference type="EMBL" id="GAL68658.1"/>
    </source>
</evidence>
<dbReference type="AlphaFoldDB" id="A0A090VXG9"/>
<organism evidence="3 6">
    <name type="scientific">Jejuia pallidilutea</name>
    <dbReference type="NCBI Taxonomy" id="504487"/>
    <lineage>
        <taxon>Bacteria</taxon>
        <taxon>Pseudomonadati</taxon>
        <taxon>Bacteroidota</taxon>
        <taxon>Flavobacteriia</taxon>
        <taxon>Flavobacteriales</taxon>
        <taxon>Flavobacteriaceae</taxon>
        <taxon>Jejuia</taxon>
    </lineage>
</organism>
<dbReference type="RefSeq" id="WP_042246071.1">
    <property type="nucleotide sequence ID" value="NZ_BBNR01000023.1"/>
</dbReference>
<feature type="transmembrane region" description="Helical" evidence="1">
    <location>
        <begin position="12"/>
        <end position="31"/>
    </location>
</feature>
<evidence type="ECO:0000313" key="6">
    <source>
        <dbReference type="Proteomes" id="UP000029641"/>
    </source>
</evidence>
<dbReference type="EMBL" id="BBNY01000007">
    <property type="protein sequence ID" value="GAL89262.1"/>
    <property type="molecule type" value="Genomic_DNA"/>
</dbReference>
<evidence type="ECO:0000313" key="5">
    <source>
        <dbReference type="EMBL" id="GAL89262.1"/>
    </source>
</evidence>
<keyword evidence="1" id="KW-0472">Membrane</keyword>
<dbReference type="EMBL" id="BBNR01000023">
    <property type="protein sequence ID" value="GAL68658.1"/>
    <property type="molecule type" value="Genomic_DNA"/>
</dbReference>
<evidence type="ECO:0000256" key="1">
    <source>
        <dbReference type="SAM" id="Phobius"/>
    </source>
</evidence>
<gene>
    <name evidence="3" type="ORF">JCM19301_3245</name>
    <name evidence="4" type="ORF">JCM19302_42</name>
    <name evidence="5" type="ORF">JCM19538_3342</name>
</gene>
<keyword evidence="1" id="KW-1133">Transmembrane helix</keyword>
<dbReference type="Proteomes" id="UP000030184">
    <property type="component" value="Unassembled WGS sequence"/>
</dbReference>
<dbReference type="STRING" id="504487.JCM19538_3342"/>
<reference evidence="7" key="1">
    <citation type="journal article" date="2014" name="Genome Announc.">
        <title>Draft Genome Sequence of Marine Flavobacterium Jejuia pallidilutea Strain 11shimoA1 and Pigmentation Mutants.</title>
        <authorList>
            <person name="Takatani N."/>
            <person name="Nakanishi M."/>
            <person name="Meirelles P."/>
            <person name="Mino S."/>
            <person name="Suda W."/>
            <person name="Oshima K."/>
            <person name="Hattori M."/>
            <person name="Ohkuma M."/>
            <person name="Hosokawa M."/>
            <person name="Miyashita K."/>
            <person name="Thompson F.L."/>
            <person name="Niwa A."/>
            <person name="Sawabe T."/>
            <person name="Sawabe T."/>
        </authorList>
    </citation>
    <scope>NUCLEOTIDE SEQUENCE [LARGE SCALE GENOMIC DNA]</scope>
    <source>
        <strain evidence="7">JCM 19538</strain>
    </source>
</reference>
<evidence type="ECO:0000313" key="4">
    <source>
        <dbReference type="EMBL" id="GAL72297.1"/>
    </source>
</evidence>
<dbReference type="Proteomes" id="UP000029641">
    <property type="component" value="Unassembled WGS sequence"/>
</dbReference>
<dbReference type="OrthoDB" id="1151370at2"/>
<dbReference type="Proteomes" id="UP000029646">
    <property type="component" value="Unassembled WGS sequence"/>
</dbReference>
<feature type="transmembrane region" description="Helical" evidence="1">
    <location>
        <begin position="43"/>
        <end position="65"/>
    </location>
</feature>
<feature type="domain" description="DUF6787" evidence="2">
    <location>
        <begin position="83"/>
        <end position="159"/>
    </location>
</feature>
<dbReference type="Pfam" id="PF20584">
    <property type="entry name" value="DUF6787"/>
    <property type="match status" value="1"/>
</dbReference>
<name>A0A090VXG9_9FLAO</name>
<accession>A0A090VXG9</accession>
<evidence type="ECO:0000259" key="2">
    <source>
        <dbReference type="Pfam" id="PF20584"/>
    </source>
</evidence>
<feature type="transmembrane region" description="Helical" evidence="1">
    <location>
        <begin position="77"/>
        <end position="98"/>
    </location>
</feature>
<evidence type="ECO:0000313" key="7">
    <source>
        <dbReference type="Proteomes" id="UP000030184"/>
    </source>
</evidence>
<protein>
    <recommendedName>
        <fullName evidence="2">DUF6787 domain-containing protein</fullName>
    </recommendedName>
</protein>
<feature type="transmembrane region" description="Helical" evidence="1">
    <location>
        <begin position="118"/>
        <end position="146"/>
    </location>
</feature>
<comment type="caution">
    <text evidence="3">The sequence shown here is derived from an EMBL/GenBank/DDBJ whole genome shotgun (WGS) entry which is preliminary data.</text>
</comment>
<keyword evidence="1" id="KW-0812">Transmembrane</keyword>
<sequence>MKKLKERWEIVKNWQLIFPLLGIVGLGYSAFRLSSLFLKEQHIALNIALTAGIFFLLLKFVLFIFKKLESKWDIKYRWELISIFLVFAITGSSSVFIGKPIIKFIGITKDNLPAFAYWILYILIGFIFYQILLVAIGWLFGQYHFFWNFEKKMLKRLGFKKFVE</sequence>
<proteinExistence type="predicted"/>
<keyword evidence="7" id="KW-1185">Reference proteome</keyword>
<dbReference type="eggNOG" id="ENOG5032SBZ">
    <property type="taxonomic scope" value="Bacteria"/>
</dbReference>
<dbReference type="EMBL" id="BBNS01000022">
    <property type="protein sequence ID" value="GAL72297.1"/>
    <property type="molecule type" value="Genomic_DNA"/>
</dbReference>
<dbReference type="InterPro" id="IPR046714">
    <property type="entry name" value="DUF6787"/>
</dbReference>